<keyword evidence="1" id="KW-0472">Membrane</keyword>
<evidence type="ECO:0000256" key="1">
    <source>
        <dbReference type="SAM" id="Phobius"/>
    </source>
</evidence>
<keyword evidence="1" id="KW-1133">Transmembrane helix</keyword>
<dbReference type="InterPro" id="IPR021838">
    <property type="entry name" value="DUF3431"/>
</dbReference>
<gene>
    <name evidence="2" type="ORF">LTR09_012439</name>
</gene>
<organism evidence="2 3">
    <name type="scientific">Extremus antarcticus</name>
    <dbReference type="NCBI Taxonomy" id="702011"/>
    <lineage>
        <taxon>Eukaryota</taxon>
        <taxon>Fungi</taxon>
        <taxon>Dikarya</taxon>
        <taxon>Ascomycota</taxon>
        <taxon>Pezizomycotina</taxon>
        <taxon>Dothideomycetes</taxon>
        <taxon>Dothideomycetidae</taxon>
        <taxon>Mycosphaerellales</taxon>
        <taxon>Extremaceae</taxon>
        <taxon>Extremus</taxon>
    </lineage>
</organism>
<protein>
    <submittedName>
        <fullName evidence="2">Uncharacterized protein</fullName>
    </submittedName>
</protein>
<dbReference type="PANTHER" id="PTHR37490:SF2">
    <property type="match status" value="1"/>
</dbReference>
<keyword evidence="3" id="KW-1185">Reference proteome</keyword>
<proteinExistence type="predicted"/>
<evidence type="ECO:0000313" key="3">
    <source>
        <dbReference type="Proteomes" id="UP001271007"/>
    </source>
</evidence>
<reference evidence="2" key="1">
    <citation type="submission" date="2023-04" db="EMBL/GenBank/DDBJ databases">
        <title>Black Yeasts Isolated from many extreme environments.</title>
        <authorList>
            <person name="Coleine C."/>
            <person name="Stajich J.E."/>
            <person name="Selbmann L."/>
        </authorList>
    </citation>
    <scope>NUCLEOTIDE SEQUENCE</scope>
    <source>
        <strain evidence="2">CCFEE 5312</strain>
    </source>
</reference>
<evidence type="ECO:0000313" key="2">
    <source>
        <dbReference type="EMBL" id="KAK3046038.1"/>
    </source>
</evidence>
<keyword evidence="1" id="KW-0812">Transmembrane</keyword>
<dbReference type="Proteomes" id="UP001271007">
    <property type="component" value="Unassembled WGS sequence"/>
</dbReference>
<comment type="caution">
    <text evidence="2">The sequence shown here is derived from an EMBL/GenBank/DDBJ whole genome shotgun (WGS) entry which is preliminary data.</text>
</comment>
<dbReference type="Pfam" id="PF11913">
    <property type="entry name" value="DUF3431"/>
    <property type="match status" value="1"/>
</dbReference>
<dbReference type="EMBL" id="JAWDJX010000120">
    <property type="protein sequence ID" value="KAK3046038.1"/>
    <property type="molecule type" value="Genomic_DNA"/>
</dbReference>
<dbReference type="AlphaFoldDB" id="A0AAJ0G4D9"/>
<name>A0AAJ0G4D9_9PEZI</name>
<feature type="transmembrane region" description="Helical" evidence="1">
    <location>
        <begin position="34"/>
        <end position="50"/>
    </location>
</feature>
<sequence length="344" mass="38702">MLASQVINAILTLRTGYAGVTATRMRATTHWRLAGFACCIIGFWLTWLCLSEPKLYFKYTLLEALTFNKAAAARAGILGSRVFGGHRTWSTDAASKAIVIGKLSTEDTAWTSDLGTEKQARVYVVNDTTAPLHKTQNKGREANAYLTYILEHYHDLPEIAIFVHAHRNGYPQAWHTEGAGNDIVDSLRRLNTAYAVAEGYTNLRCNRDPGCSVYGHIRPYHHINDKRPWDRDAAAEVVWLEAWPQLFADIVLPHEIAAPCCAQFAVSRQQRPLTDYQRFHAWLMQTELSDDISGRVMEYAWHIIFGKNVVQRVVESRSTDIEGTDRVVAVQSTIDVTGFCMQPS</sequence>
<dbReference type="PANTHER" id="PTHR37490">
    <property type="entry name" value="EXPRESSED PROTEIN"/>
    <property type="match status" value="1"/>
</dbReference>
<accession>A0AAJ0G4D9</accession>